<name>A0A4Q7V2V4_PSEST</name>
<organism evidence="3 4">
    <name type="scientific">Pseudonocardia sediminis</name>
    <dbReference type="NCBI Taxonomy" id="1397368"/>
    <lineage>
        <taxon>Bacteria</taxon>
        <taxon>Bacillati</taxon>
        <taxon>Actinomycetota</taxon>
        <taxon>Actinomycetes</taxon>
        <taxon>Pseudonocardiales</taxon>
        <taxon>Pseudonocardiaceae</taxon>
        <taxon>Pseudonocardia</taxon>
    </lineage>
</organism>
<evidence type="ECO:0000313" key="4">
    <source>
        <dbReference type="Proteomes" id="UP000291591"/>
    </source>
</evidence>
<feature type="compositionally biased region" description="Low complexity" evidence="1">
    <location>
        <begin position="40"/>
        <end position="54"/>
    </location>
</feature>
<keyword evidence="4" id="KW-1185">Reference proteome</keyword>
<reference evidence="3 4" key="1">
    <citation type="submission" date="2019-02" db="EMBL/GenBank/DDBJ databases">
        <title>Sequencing the genomes of 1000 actinobacteria strains.</title>
        <authorList>
            <person name="Klenk H.-P."/>
        </authorList>
    </citation>
    <scope>NUCLEOTIDE SEQUENCE [LARGE SCALE GENOMIC DNA]</scope>
    <source>
        <strain evidence="3 4">DSM 45779</strain>
    </source>
</reference>
<evidence type="ECO:0000313" key="3">
    <source>
        <dbReference type="EMBL" id="RZT88917.1"/>
    </source>
</evidence>
<gene>
    <name evidence="3" type="ORF">EV383_5871</name>
</gene>
<proteinExistence type="predicted"/>
<feature type="compositionally biased region" description="Low complexity" evidence="1">
    <location>
        <begin position="104"/>
        <end position="124"/>
    </location>
</feature>
<dbReference type="EMBL" id="SHKL01000001">
    <property type="protein sequence ID" value="RZT88917.1"/>
    <property type="molecule type" value="Genomic_DNA"/>
</dbReference>
<feature type="region of interest" description="Disordered" evidence="1">
    <location>
        <begin position="103"/>
        <end position="124"/>
    </location>
</feature>
<feature type="region of interest" description="Disordered" evidence="1">
    <location>
        <begin position="1"/>
        <end position="59"/>
    </location>
</feature>
<keyword evidence="2" id="KW-0472">Membrane</keyword>
<keyword evidence="2" id="KW-1133">Transmembrane helix</keyword>
<dbReference type="AlphaFoldDB" id="A0A4Q7V2V4"/>
<evidence type="ECO:0000256" key="1">
    <source>
        <dbReference type="SAM" id="MobiDB-lite"/>
    </source>
</evidence>
<accession>A0A4Q7V2V4</accession>
<evidence type="ECO:0000256" key="2">
    <source>
        <dbReference type="SAM" id="Phobius"/>
    </source>
</evidence>
<keyword evidence="2" id="KW-0812">Transmembrane</keyword>
<comment type="caution">
    <text evidence="3">The sequence shown here is derived from an EMBL/GenBank/DDBJ whole genome shotgun (WGS) entry which is preliminary data.</text>
</comment>
<dbReference type="Proteomes" id="UP000291591">
    <property type="component" value="Unassembled WGS sequence"/>
</dbReference>
<protein>
    <submittedName>
        <fullName evidence="3">Uncharacterized protein</fullName>
    </submittedName>
</protein>
<feature type="transmembrane region" description="Helical" evidence="2">
    <location>
        <begin position="65"/>
        <end position="84"/>
    </location>
</feature>
<sequence length="124" mass="12782">MTTSLPPRPGPRHALPADRPSPTTVRPAVPRPRPCPERPPVGSLRAAAPAVPLPARRRSRRARTVALVGTAVLALGLAGTVVVARSSPAVADDLRRLDVPIPFVSTSAPSTTTVPSTPTVPTAS</sequence>
<dbReference type="RefSeq" id="WP_130293071.1">
    <property type="nucleotide sequence ID" value="NZ_SHKL01000001.1"/>
</dbReference>
<feature type="compositionally biased region" description="Pro residues" evidence="1">
    <location>
        <begin position="29"/>
        <end position="39"/>
    </location>
</feature>